<dbReference type="GO" id="GO:0010181">
    <property type="term" value="F:FMN binding"/>
    <property type="evidence" value="ECO:0007669"/>
    <property type="project" value="InterPro"/>
</dbReference>
<keyword evidence="4 6" id="KW-0288">FMN</keyword>
<evidence type="ECO:0000259" key="8">
    <source>
        <dbReference type="SMART" id="SM00900"/>
    </source>
</evidence>
<dbReference type="EC" id="7.-.-.-" evidence="6"/>
<dbReference type="Proteomes" id="UP000016638">
    <property type="component" value="Unassembled WGS sequence"/>
</dbReference>
<keyword evidence="1 6" id="KW-0813">Transport</keyword>
<comment type="subunit">
    <text evidence="6">The complex is composed of six subunits: RnfA, RnfB, RnfC, RnfD, RnfE and RnfG.</text>
</comment>
<dbReference type="HAMAP" id="MF_00479">
    <property type="entry name" value="RsxG_RnfG"/>
    <property type="match status" value="1"/>
</dbReference>
<keyword evidence="6" id="KW-1003">Cell membrane</keyword>
<evidence type="ECO:0000313" key="9">
    <source>
        <dbReference type="EMBL" id="ERL08670.1"/>
    </source>
</evidence>
<evidence type="ECO:0000256" key="1">
    <source>
        <dbReference type="ARBA" id="ARBA00022448"/>
    </source>
</evidence>
<gene>
    <name evidence="6" type="primary">rnfG</name>
    <name evidence="9" type="ORF">HMPREF1316_0276</name>
</gene>
<dbReference type="Gene3D" id="3.90.1010.20">
    <property type="match status" value="1"/>
</dbReference>
<keyword evidence="3 6" id="KW-0285">Flavoprotein</keyword>
<feature type="modified residue" description="FMN phosphoryl threonine" evidence="6">
    <location>
        <position position="165"/>
    </location>
</feature>
<dbReference type="PATRIC" id="fig|1125712.3.peg.905"/>
<comment type="function">
    <text evidence="6">Part of a membrane-bound complex that couples electron transfer with translocation of ions across the membrane.</text>
</comment>
<keyword evidence="6 7" id="KW-1133">Transmembrane helix</keyword>
<dbReference type="Pfam" id="PF04205">
    <property type="entry name" value="FMN_bind"/>
    <property type="match status" value="1"/>
</dbReference>
<sequence>MSRPREGAILPLVLKAGRPVFVLVAICLVASVLLALVNALTAPVIADAARERAQATYRSLMPDAARFEEVPCEVEGVTTALRALDATGAPIGYVVVAEAQGYGGELPIAVSFFLDGSVGSIVAMDNEETPGLGKRVAEPDFSDQFVGRPAEEVALADVDTISGATISSKAYVLAFNRAIEAYQEVQG</sequence>
<name>U2TQG4_9ACTN</name>
<reference evidence="9 10" key="1">
    <citation type="submission" date="2013-08" db="EMBL/GenBank/DDBJ databases">
        <authorList>
            <person name="Durkin A.S."/>
            <person name="Haft D.R."/>
            <person name="McCorrison J."/>
            <person name="Torralba M."/>
            <person name="Gillis M."/>
            <person name="Haft D.H."/>
            <person name="Methe B."/>
            <person name="Sutton G."/>
            <person name="Nelson K.E."/>
        </authorList>
    </citation>
    <scope>NUCLEOTIDE SEQUENCE [LARGE SCALE GENOMIC DNA]</scope>
    <source>
        <strain evidence="9 10">F0195</strain>
    </source>
</reference>
<dbReference type="OrthoDB" id="3174812at2"/>
<dbReference type="GO" id="GO:0005886">
    <property type="term" value="C:plasma membrane"/>
    <property type="evidence" value="ECO:0007669"/>
    <property type="project" value="UniProtKB-SubCell"/>
</dbReference>
<keyword evidence="2 6" id="KW-0597">Phosphoprotein</keyword>
<accession>U2TQG4</accession>
<keyword evidence="5 6" id="KW-0249">Electron transport</keyword>
<feature type="domain" description="FMN-binding" evidence="8">
    <location>
        <begin position="101"/>
        <end position="182"/>
    </location>
</feature>
<keyword evidence="6" id="KW-1278">Translocase</keyword>
<protein>
    <recommendedName>
        <fullName evidence="6">Ion-translocating oxidoreductase complex subunit G</fullName>
        <ecNumber evidence="6">7.-.-.-</ecNumber>
    </recommendedName>
    <alternativeName>
        <fullName evidence="6">Rnf electron transport complex subunit G</fullName>
    </alternativeName>
</protein>
<dbReference type="SMART" id="SM00900">
    <property type="entry name" value="FMN_bind"/>
    <property type="match status" value="1"/>
</dbReference>
<keyword evidence="6 7" id="KW-0812">Transmembrane</keyword>
<dbReference type="AlphaFoldDB" id="U2TQG4"/>
<dbReference type="PANTHER" id="PTHR36118:SF1">
    <property type="entry name" value="ION-TRANSLOCATING OXIDOREDUCTASE COMPLEX SUBUNIT G"/>
    <property type="match status" value="1"/>
</dbReference>
<comment type="cofactor">
    <cofactor evidence="6">
        <name>FMN</name>
        <dbReference type="ChEBI" id="CHEBI:58210"/>
    </cofactor>
</comment>
<evidence type="ECO:0000256" key="7">
    <source>
        <dbReference type="SAM" id="Phobius"/>
    </source>
</evidence>
<comment type="similarity">
    <text evidence="6">Belongs to the RnfG family.</text>
</comment>
<dbReference type="EMBL" id="AWEZ01000043">
    <property type="protein sequence ID" value="ERL08670.1"/>
    <property type="molecule type" value="Genomic_DNA"/>
</dbReference>
<dbReference type="GO" id="GO:0022900">
    <property type="term" value="P:electron transport chain"/>
    <property type="evidence" value="ECO:0007669"/>
    <property type="project" value="UniProtKB-UniRule"/>
</dbReference>
<dbReference type="PIRSF" id="PIRSF006091">
    <property type="entry name" value="E_trnsport_RnfG"/>
    <property type="match status" value="1"/>
</dbReference>
<comment type="subcellular location">
    <subcellularLocation>
        <location evidence="6">Cell membrane</location>
        <topology evidence="6">Single-pass membrane protein</topology>
    </subcellularLocation>
</comment>
<keyword evidence="10" id="KW-1185">Reference proteome</keyword>
<dbReference type="RefSeq" id="WP_021725810.1">
    <property type="nucleotide sequence ID" value="NZ_AWEZ01000043.1"/>
</dbReference>
<keyword evidence="6 7" id="KW-0472">Membrane</keyword>
<proteinExistence type="inferred from homology"/>
<organism evidence="9 10">
    <name type="scientific">Olsenella profusa F0195</name>
    <dbReference type="NCBI Taxonomy" id="1125712"/>
    <lineage>
        <taxon>Bacteria</taxon>
        <taxon>Bacillati</taxon>
        <taxon>Actinomycetota</taxon>
        <taxon>Coriobacteriia</taxon>
        <taxon>Coriobacteriales</taxon>
        <taxon>Atopobiaceae</taxon>
        <taxon>Olsenella</taxon>
    </lineage>
</organism>
<evidence type="ECO:0000313" key="10">
    <source>
        <dbReference type="Proteomes" id="UP000016638"/>
    </source>
</evidence>
<evidence type="ECO:0000256" key="6">
    <source>
        <dbReference type="HAMAP-Rule" id="MF_00479"/>
    </source>
</evidence>
<dbReference type="InterPro" id="IPR010209">
    <property type="entry name" value="Ion_transpt_RnfG/RsxG"/>
</dbReference>
<evidence type="ECO:0000256" key="5">
    <source>
        <dbReference type="ARBA" id="ARBA00022982"/>
    </source>
</evidence>
<dbReference type="STRING" id="1125712.HMPREF1316_0276"/>
<comment type="caution">
    <text evidence="9">The sequence shown here is derived from an EMBL/GenBank/DDBJ whole genome shotgun (WGS) entry which is preliminary data.</text>
</comment>
<dbReference type="PANTHER" id="PTHR36118">
    <property type="entry name" value="ION-TRANSLOCATING OXIDOREDUCTASE COMPLEX SUBUNIT G"/>
    <property type="match status" value="1"/>
</dbReference>
<evidence type="ECO:0000256" key="3">
    <source>
        <dbReference type="ARBA" id="ARBA00022630"/>
    </source>
</evidence>
<evidence type="ECO:0000256" key="2">
    <source>
        <dbReference type="ARBA" id="ARBA00022553"/>
    </source>
</evidence>
<dbReference type="eggNOG" id="COG4659">
    <property type="taxonomic scope" value="Bacteria"/>
</dbReference>
<evidence type="ECO:0000256" key="4">
    <source>
        <dbReference type="ARBA" id="ARBA00022643"/>
    </source>
</evidence>
<feature type="transmembrane region" description="Helical" evidence="7">
    <location>
        <begin position="20"/>
        <end position="46"/>
    </location>
</feature>
<dbReference type="InterPro" id="IPR007329">
    <property type="entry name" value="FMN-bd"/>
</dbReference>
<dbReference type="GO" id="GO:0009055">
    <property type="term" value="F:electron transfer activity"/>
    <property type="evidence" value="ECO:0007669"/>
    <property type="project" value="InterPro"/>
</dbReference>